<evidence type="ECO:0000313" key="3">
    <source>
        <dbReference type="Proteomes" id="UP000467305"/>
    </source>
</evidence>
<sequence>MKTIGKIATLLFLTLLTISCSSNDEIPSTKIKKEEISSKWEIENSNYKSFEFNKDGNYIIVKSASANKSKSQKNEKNILLGQYEIVDDKTINLIDFGQIIISSINGTKMDFTIVDNKTSTSIEVSSSKIEKISSSSNTDLLCRTWKMTEVNGEDVVGTINELTVIFSQAGTYFVELANPTSENEGGLAEWKWEDAKENKFCYSWEGEANCTGDNSVSIAEIKENLLVLMEGKETFKLEPISNSVPKSTKKPTKTVNLKKGVFSKF</sequence>
<evidence type="ECO:0000256" key="1">
    <source>
        <dbReference type="SAM" id="SignalP"/>
    </source>
</evidence>
<organism evidence="2 3">
    <name type="scientific">Tenacibaculum aiptasiae</name>
    <dbReference type="NCBI Taxonomy" id="426481"/>
    <lineage>
        <taxon>Bacteria</taxon>
        <taxon>Pseudomonadati</taxon>
        <taxon>Bacteroidota</taxon>
        <taxon>Flavobacteriia</taxon>
        <taxon>Flavobacteriales</taxon>
        <taxon>Flavobacteriaceae</taxon>
        <taxon>Tenacibaculum</taxon>
    </lineage>
</organism>
<dbReference type="RefSeq" id="WP_150900208.1">
    <property type="nucleotide sequence ID" value="NZ_WAAU01000021.1"/>
</dbReference>
<dbReference type="OrthoDB" id="1118231at2"/>
<feature type="chain" id="PRO_5029873352" description="Lipocalin family protein" evidence="1">
    <location>
        <begin position="25"/>
        <end position="265"/>
    </location>
</feature>
<keyword evidence="3" id="KW-1185">Reference proteome</keyword>
<dbReference type="Proteomes" id="UP000467305">
    <property type="component" value="Unassembled WGS sequence"/>
</dbReference>
<keyword evidence="1" id="KW-0732">Signal</keyword>
<gene>
    <name evidence="2" type="ORF">F7018_11460</name>
</gene>
<dbReference type="EMBL" id="WAAU01000021">
    <property type="protein sequence ID" value="KAB1155919.1"/>
    <property type="molecule type" value="Genomic_DNA"/>
</dbReference>
<accession>A0A7J5AG00</accession>
<comment type="caution">
    <text evidence="2">The sequence shown here is derived from an EMBL/GenBank/DDBJ whole genome shotgun (WGS) entry which is preliminary data.</text>
</comment>
<evidence type="ECO:0008006" key="4">
    <source>
        <dbReference type="Google" id="ProtNLM"/>
    </source>
</evidence>
<evidence type="ECO:0000313" key="2">
    <source>
        <dbReference type="EMBL" id="KAB1155919.1"/>
    </source>
</evidence>
<dbReference type="AlphaFoldDB" id="A0A7J5AG00"/>
<reference evidence="2 3" key="1">
    <citation type="submission" date="2019-09" db="EMBL/GenBank/DDBJ databases">
        <authorList>
            <person name="Cao W.R."/>
        </authorList>
    </citation>
    <scope>NUCLEOTIDE SEQUENCE [LARGE SCALE GENOMIC DNA]</scope>
    <source>
        <strain evidence="3">a4</strain>
    </source>
</reference>
<dbReference type="PROSITE" id="PS51257">
    <property type="entry name" value="PROKAR_LIPOPROTEIN"/>
    <property type="match status" value="1"/>
</dbReference>
<name>A0A7J5AG00_9FLAO</name>
<protein>
    <recommendedName>
        <fullName evidence="4">Lipocalin family protein</fullName>
    </recommendedName>
</protein>
<proteinExistence type="predicted"/>
<feature type="signal peptide" evidence="1">
    <location>
        <begin position="1"/>
        <end position="24"/>
    </location>
</feature>